<dbReference type="InterPro" id="IPR045738">
    <property type="entry name" value="DUF6088"/>
</dbReference>
<organism evidence="1 2">
    <name type="scientific">Mangrovibacterium diazotrophicum</name>
    <dbReference type="NCBI Taxonomy" id="1261403"/>
    <lineage>
        <taxon>Bacteria</taxon>
        <taxon>Pseudomonadati</taxon>
        <taxon>Bacteroidota</taxon>
        <taxon>Bacteroidia</taxon>
        <taxon>Marinilabiliales</taxon>
        <taxon>Prolixibacteraceae</taxon>
        <taxon>Mangrovibacterium</taxon>
    </lineage>
</organism>
<dbReference type="Proteomes" id="UP000283387">
    <property type="component" value="Unassembled WGS sequence"/>
</dbReference>
<keyword evidence="2" id="KW-1185">Reference proteome</keyword>
<reference evidence="1 2" key="1">
    <citation type="submission" date="2018-09" db="EMBL/GenBank/DDBJ databases">
        <title>Genomic Encyclopedia of Archaeal and Bacterial Type Strains, Phase II (KMG-II): from individual species to whole genera.</title>
        <authorList>
            <person name="Goeker M."/>
        </authorList>
    </citation>
    <scope>NUCLEOTIDE SEQUENCE [LARGE SCALE GENOMIC DNA]</scope>
    <source>
        <strain evidence="1 2">DSM 27148</strain>
    </source>
</reference>
<comment type="caution">
    <text evidence="1">The sequence shown here is derived from an EMBL/GenBank/DDBJ whole genome shotgun (WGS) entry which is preliminary data.</text>
</comment>
<proteinExistence type="predicted"/>
<dbReference type="Pfam" id="PF19570">
    <property type="entry name" value="DUF6088"/>
    <property type="match status" value="1"/>
</dbReference>
<name>A0A419WB44_9BACT</name>
<gene>
    <name evidence="1" type="ORF">BC643_3019</name>
</gene>
<protein>
    <submittedName>
        <fullName evidence="1">Transcriptional regulator, AbiEi antitoxin, Type IV TA system</fullName>
    </submittedName>
</protein>
<dbReference type="OrthoDB" id="9798200at2"/>
<dbReference type="EMBL" id="RAPN01000001">
    <property type="protein sequence ID" value="RKD92644.1"/>
    <property type="molecule type" value="Genomic_DNA"/>
</dbReference>
<evidence type="ECO:0000313" key="2">
    <source>
        <dbReference type="Proteomes" id="UP000283387"/>
    </source>
</evidence>
<dbReference type="AlphaFoldDB" id="A0A419WB44"/>
<evidence type="ECO:0000313" key="1">
    <source>
        <dbReference type="EMBL" id="RKD92644.1"/>
    </source>
</evidence>
<accession>A0A419WB44</accession>
<dbReference type="RefSeq" id="WP_120273834.1">
    <property type="nucleotide sequence ID" value="NZ_RAPN01000001.1"/>
</dbReference>
<sequence length="242" mass="27145">MKVSDRIANTIDRFPADYIFTYSDFDIEVSNKSAVVKALNRMVATGKISKLSKGRFYKPRKTQFGALKPSSYQIAKDFLEQNGELVGYISGYSAFNSMGLTTQIPSTLHIGTNKYRRAVKRGMYTISFIVQPNKITKKNIELLRILDAIRFIKEIPATTPEEACSRLISIVSKLTEEKKATLATLSLKYAPFVQALSGAILEMSGADESILKKIKDSLNPVTEYNIPISETVLATKNEWRIR</sequence>